<feature type="compositionally biased region" description="Polar residues" evidence="1">
    <location>
        <begin position="120"/>
        <end position="136"/>
    </location>
</feature>
<dbReference type="Proteomes" id="UP000233551">
    <property type="component" value="Unassembled WGS sequence"/>
</dbReference>
<gene>
    <name evidence="2" type="ORF">CRG98_042323</name>
</gene>
<comment type="caution">
    <text evidence="2">The sequence shown here is derived from an EMBL/GenBank/DDBJ whole genome shotgun (WGS) entry which is preliminary data.</text>
</comment>
<organism evidence="2 3">
    <name type="scientific">Punica granatum</name>
    <name type="common">Pomegranate</name>
    <dbReference type="NCBI Taxonomy" id="22663"/>
    <lineage>
        <taxon>Eukaryota</taxon>
        <taxon>Viridiplantae</taxon>
        <taxon>Streptophyta</taxon>
        <taxon>Embryophyta</taxon>
        <taxon>Tracheophyta</taxon>
        <taxon>Spermatophyta</taxon>
        <taxon>Magnoliopsida</taxon>
        <taxon>eudicotyledons</taxon>
        <taxon>Gunneridae</taxon>
        <taxon>Pentapetalae</taxon>
        <taxon>rosids</taxon>
        <taxon>malvids</taxon>
        <taxon>Myrtales</taxon>
        <taxon>Lythraceae</taxon>
        <taxon>Punica</taxon>
    </lineage>
</organism>
<evidence type="ECO:0000256" key="1">
    <source>
        <dbReference type="SAM" id="MobiDB-lite"/>
    </source>
</evidence>
<feature type="region of interest" description="Disordered" evidence="1">
    <location>
        <begin position="104"/>
        <end position="148"/>
    </location>
</feature>
<dbReference type="EMBL" id="PGOL01004484">
    <property type="protein sequence ID" value="PKI37287.1"/>
    <property type="molecule type" value="Genomic_DNA"/>
</dbReference>
<accession>A0A2I0HZZ5</accession>
<proteinExistence type="predicted"/>
<name>A0A2I0HZZ5_PUNGR</name>
<evidence type="ECO:0000313" key="2">
    <source>
        <dbReference type="EMBL" id="PKI37287.1"/>
    </source>
</evidence>
<reference evidence="2 3" key="1">
    <citation type="submission" date="2017-11" db="EMBL/GenBank/DDBJ databases">
        <title>De-novo sequencing of pomegranate (Punica granatum L.) genome.</title>
        <authorList>
            <person name="Akparov Z."/>
            <person name="Amiraslanov A."/>
            <person name="Hajiyeva S."/>
            <person name="Abbasov M."/>
            <person name="Kaur K."/>
            <person name="Hamwieh A."/>
            <person name="Solovyev V."/>
            <person name="Salamov A."/>
            <person name="Braich B."/>
            <person name="Kosarev P."/>
            <person name="Mahmoud A."/>
            <person name="Hajiyev E."/>
            <person name="Babayeva S."/>
            <person name="Izzatullayeva V."/>
            <person name="Mammadov A."/>
            <person name="Mammadov A."/>
            <person name="Sharifova S."/>
            <person name="Ojaghi J."/>
            <person name="Eynullazada K."/>
            <person name="Bayramov B."/>
            <person name="Abdulazimova A."/>
            <person name="Shahmuradov I."/>
        </authorList>
    </citation>
    <scope>NUCLEOTIDE SEQUENCE [LARGE SCALE GENOMIC DNA]</scope>
    <source>
        <strain evidence="3">cv. AG2017</strain>
        <tissue evidence="2">Leaf</tissue>
    </source>
</reference>
<dbReference type="AlphaFoldDB" id="A0A2I0HZZ5"/>
<sequence>MSDLFNSPVLLGPIPRAFPRMAAHANPESGKVQLCGPQSRSNHSKVVMITLPELSVPHARLPMSRTLNEGIYHRETPVAGEERCAGSHLLENTYRVYLPILQQGRARQGGTPYEADDGSIRTSHMPSAQPSQSTNKHAYRLREHTSPA</sequence>
<evidence type="ECO:0000313" key="3">
    <source>
        <dbReference type="Proteomes" id="UP000233551"/>
    </source>
</evidence>
<keyword evidence="3" id="KW-1185">Reference proteome</keyword>
<protein>
    <submittedName>
        <fullName evidence="2">Uncharacterized protein</fullName>
    </submittedName>
</protein>